<evidence type="ECO:0000313" key="1">
    <source>
        <dbReference type="EMBL" id="RPD84709.1"/>
    </source>
</evidence>
<organism evidence="1 2">
    <name type="scientific">Neisseria weixii</name>
    <dbReference type="NCBI Taxonomy" id="1853276"/>
    <lineage>
        <taxon>Bacteria</taxon>
        <taxon>Pseudomonadati</taxon>
        <taxon>Pseudomonadota</taxon>
        <taxon>Betaproteobacteria</taxon>
        <taxon>Neisseriales</taxon>
        <taxon>Neisseriaceae</taxon>
        <taxon>Neisseria</taxon>
    </lineage>
</organism>
<dbReference type="EMBL" id="RPFL01000035">
    <property type="protein sequence ID" value="RPD84709.1"/>
    <property type="molecule type" value="Genomic_DNA"/>
</dbReference>
<dbReference type="Proteomes" id="UP000272412">
    <property type="component" value="Unassembled WGS sequence"/>
</dbReference>
<dbReference type="RefSeq" id="WP_123804794.1">
    <property type="nucleotide sequence ID" value="NZ_RPFL01000035.1"/>
</dbReference>
<name>A0A3N4MZR1_9NEIS</name>
<dbReference type="AlphaFoldDB" id="A0A3N4MZR1"/>
<comment type="caution">
    <text evidence="1">The sequence shown here is derived from an EMBL/GenBank/DDBJ whole genome shotgun (WGS) entry which is preliminary data.</text>
</comment>
<accession>A0A3N4MZR1</accession>
<gene>
    <name evidence="1" type="ORF">EGK74_10725</name>
</gene>
<dbReference type="OrthoDB" id="1100173at2"/>
<proteinExistence type="predicted"/>
<reference evidence="1 2" key="1">
    <citation type="submission" date="2018-11" db="EMBL/GenBank/DDBJ databases">
        <title>Neisseria weixii sp. nov. isolated from the rectal contents of plateau pika (Ochotona cruzoniae).</title>
        <authorList>
            <person name="Zhang G."/>
        </authorList>
    </citation>
    <scope>NUCLEOTIDE SEQUENCE [LARGE SCALE GENOMIC DNA]</scope>
    <source>
        <strain evidence="1 2">10009</strain>
    </source>
</reference>
<evidence type="ECO:0000313" key="2">
    <source>
        <dbReference type="Proteomes" id="UP000272412"/>
    </source>
</evidence>
<keyword evidence="2" id="KW-1185">Reference proteome</keyword>
<sequence length="76" mass="9083">MNENNLLPKLLNEVHSYSEDEKAWTALALYYLENVDGHKDLYYLRKAYETKDTIESTTNLAHWLYYEYGEKDQDSN</sequence>
<protein>
    <submittedName>
        <fullName evidence="1">Uncharacterized protein</fullName>
    </submittedName>
</protein>